<dbReference type="PROSITE" id="PS01031">
    <property type="entry name" value="SHSP"/>
    <property type="match status" value="1"/>
</dbReference>
<dbReference type="InterPro" id="IPR008978">
    <property type="entry name" value="HSP20-like_chaperone"/>
</dbReference>
<evidence type="ECO:0000256" key="1">
    <source>
        <dbReference type="PROSITE-ProRule" id="PRU00285"/>
    </source>
</evidence>
<reference evidence="4" key="1">
    <citation type="submission" date="2022-06" db="EMBL/GenBank/DDBJ databases">
        <title>Aquibacillus sp. a new bacterium isolated from soil saline samples.</title>
        <authorList>
            <person name="Galisteo C."/>
            <person name="De La Haba R."/>
            <person name="Sanchez-Porro C."/>
            <person name="Ventosa A."/>
        </authorList>
    </citation>
    <scope>NUCLEOTIDE SEQUENCE</scope>
    <source>
        <strain evidence="4">3ASR75-11</strain>
    </source>
</reference>
<protein>
    <submittedName>
        <fullName evidence="4">Hsp20/alpha crystallin family protein</fullName>
    </submittedName>
</protein>
<dbReference type="Pfam" id="PF00011">
    <property type="entry name" value="HSP20"/>
    <property type="match status" value="1"/>
</dbReference>
<organism evidence="4 5">
    <name type="scientific">Terrihalobacillus insolitus</name>
    <dbReference type="NCBI Taxonomy" id="2950438"/>
    <lineage>
        <taxon>Bacteria</taxon>
        <taxon>Bacillati</taxon>
        <taxon>Bacillota</taxon>
        <taxon>Bacilli</taxon>
        <taxon>Bacillales</taxon>
        <taxon>Bacillaceae</taxon>
        <taxon>Terrihalobacillus</taxon>
    </lineage>
</organism>
<dbReference type="Proteomes" id="UP001145050">
    <property type="component" value="Unassembled WGS sequence"/>
</dbReference>
<comment type="caution">
    <text evidence="4">The sequence shown here is derived from an EMBL/GenBank/DDBJ whole genome shotgun (WGS) entry which is preliminary data.</text>
</comment>
<name>A0A9X4AMQ2_9BACI</name>
<dbReference type="SUPFAM" id="SSF49764">
    <property type="entry name" value="HSP20-like chaperones"/>
    <property type="match status" value="1"/>
</dbReference>
<dbReference type="EMBL" id="JAMQKB010000017">
    <property type="protein sequence ID" value="MDC3425576.1"/>
    <property type="molecule type" value="Genomic_DNA"/>
</dbReference>
<sequence length="144" mass="16619">MKQDKSFEEMENFRQVLGDDFWEMISEFLPFIGPRVDLCRGEKEVIVVAEIPGIESQSELTISLHGYTLNIEGKILKKYASAEYKFLLKERSSGSFSRSISLPKDCALEHIRADYHNGLLVIQIPLFVHKSGEYKEQVNVHFHQ</sequence>
<accession>A0A9X4AMQ2</accession>
<evidence type="ECO:0000313" key="5">
    <source>
        <dbReference type="Proteomes" id="UP001145050"/>
    </source>
</evidence>
<dbReference type="AlphaFoldDB" id="A0A9X4AMQ2"/>
<evidence type="ECO:0000256" key="2">
    <source>
        <dbReference type="RuleBase" id="RU003616"/>
    </source>
</evidence>
<proteinExistence type="inferred from homology"/>
<dbReference type="PANTHER" id="PTHR11527">
    <property type="entry name" value="HEAT-SHOCK PROTEIN 20 FAMILY MEMBER"/>
    <property type="match status" value="1"/>
</dbReference>
<dbReference type="InterPro" id="IPR002068">
    <property type="entry name" value="A-crystallin/Hsp20_dom"/>
</dbReference>
<dbReference type="Gene3D" id="2.60.40.790">
    <property type="match status" value="1"/>
</dbReference>
<dbReference type="CDD" id="cd06464">
    <property type="entry name" value="ACD_sHsps-like"/>
    <property type="match status" value="1"/>
</dbReference>
<evidence type="ECO:0000259" key="3">
    <source>
        <dbReference type="PROSITE" id="PS01031"/>
    </source>
</evidence>
<dbReference type="RefSeq" id="WP_272437392.1">
    <property type="nucleotide sequence ID" value="NZ_JAMQKB010000017.1"/>
</dbReference>
<keyword evidence="5" id="KW-1185">Reference proteome</keyword>
<feature type="domain" description="SHSP" evidence="3">
    <location>
        <begin position="27"/>
        <end position="141"/>
    </location>
</feature>
<dbReference type="InterPro" id="IPR031107">
    <property type="entry name" value="Small_HSP"/>
</dbReference>
<evidence type="ECO:0000313" key="4">
    <source>
        <dbReference type="EMBL" id="MDC3425576.1"/>
    </source>
</evidence>
<gene>
    <name evidence="4" type="ORF">NC797_13800</name>
</gene>
<comment type="similarity">
    <text evidence="1 2">Belongs to the small heat shock protein (HSP20) family.</text>
</comment>